<keyword evidence="3" id="KW-0418">Kinase</keyword>
<dbReference type="Pfam" id="PF22468">
    <property type="entry name" value="ACT_9"/>
    <property type="match status" value="1"/>
</dbReference>
<dbReference type="Gene3D" id="3.30.2130.10">
    <property type="entry name" value="VC0802-like"/>
    <property type="match status" value="1"/>
</dbReference>
<dbReference type="Proteomes" id="UP000002939">
    <property type="component" value="Unassembled WGS sequence"/>
</dbReference>
<keyword evidence="3" id="KW-0808">Transferase</keyword>
<evidence type="ECO:0000259" key="5">
    <source>
        <dbReference type="PROSITE" id="PS51671"/>
    </source>
</evidence>
<feature type="domain" description="ACT" evidence="5">
    <location>
        <begin position="1"/>
        <end position="61"/>
    </location>
</feature>
<dbReference type="EMBL" id="ACRF02000013">
    <property type="protein sequence ID" value="EQM96946.1"/>
    <property type="molecule type" value="Genomic_DNA"/>
</dbReference>
<keyword evidence="4" id="KW-0067">ATP-binding</keyword>
<accession>T5LGX7</accession>
<protein>
    <recommendedName>
        <fullName evidence="1">aspartate kinase</fullName>
        <ecNumber evidence="1">2.7.2.4</ecNumber>
    </recommendedName>
</protein>
<dbReference type="HOGENOM" id="CLU_2909367_0_0_9"/>
<evidence type="ECO:0000256" key="1">
    <source>
        <dbReference type="ARBA" id="ARBA00013059"/>
    </source>
</evidence>
<evidence type="ECO:0000256" key="3">
    <source>
        <dbReference type="ARBA" id="ARBA00022777"/>
    </source>
</evidence>
<evidence type="ECO:0000313" key="7">
    <source>
        <dbReference type="Proteomes" id="UP000002939"/>
    </source>
</evidence>
<evidence type="ECO:0000256" key="2">
    <source>
        <dbReference type="ARBA" id="ARBA00022741"/>
    </source>
</evidence>
<dbReference type="AlphaFoldDB" id="T5LGX7"/>
<evidence type="ECO:0000256" key="4">
    <source>
        <dbReference type="ARBA" id="ARBA00022840"/>
    </source>
</evidence>
<feature type="non-terminal residue" evidence="6">
    <location>
        <position position="1"/>
    </location>
</feature>
<gene>
    <name evidence="6" type="ORF">HMPREF0446_01719</name>
</gene>
<sequence>GTTARVASTLAREQINIELYNQGVSEVSMMFGIREEYEKRAIQALYDEFFGEEVEYEVVDK</sequence>
<dbReference type="GO" id="GO:0005524">
    <property type="term" value="F:ATP binding"/>
    <property type="evidence" value="ECO:0007669"/>
    <property type="project" value="UniProtKB-KW"/>
</dbReference>
<keyword evidence="2" id="KW-0547">Nucleotide-binding</keyword>
<evidence type="ECO:0000313" key="6">
    <source>
        <dbReference type="EMBL" id="EQM96946.1"/>
    </source>
</evidence>
<dbReference type="GO" id="GO:0004072">
    <property type="term" value="F:aspartate kinase activity"/>
    <property type="evidence" value="ECO:0007669"/>
    <property type="project" value="UniProtKB-EC"/>
</dbReference>
<dbReference type="PROSITE" id="PS51671">
    <property type="entry name" value="ACT"/>
    <property type="match status" value="1"/>
</dbReference>
<keyword evidence="7" id="KW-1185">Reference proteome</keyword>
<name>T5LGX7_9LACT</name>
<dbReference type="EC" id="2.7.2.4" evidence="1"/>
<dbReference type="InterPro" id="IPR002912">
    <property type="entry name" value="ACT_dom"/>
</dbReference>
<reference evidence="6" key="1">
    <citation type="submission" date="2011-10" db="EMBL/GenBank/DDBJ databases">
        <title>The Genome Sequence of Granulicatella elegans ATCC 700633.</title>
        <authorList>
            <consortium name="The Broad Institute Genome Sequencing Platform"/>
            <consortium name="The Broad Institute Genome Sequencing Center for Infectious Disease"/>
            <person name="Earl A."/>
            <person name="Ward D."/>
            <person name="Feldgarden M."/>
            <person name="Gevers D."/>
            <person name="Sibley C.D."/>
            <person name="Field T.R."/>
            <person name="Grinwis M."/>
            <person name="Eshaghurshan C.S."/>
            <person name="Surette M.G."/>
            <person name="Young S.K."/>
            <person name="Zeng Q."/>
            <person name="Gargeya S."/>
            <person name="Fitzgerald M."/>
            <person name="Haas B."/>
            <person name="Abouelleil A."/>
            <person name="Alvarado L."/>
            <person name="Arachchi H.M."/>
            <person name="Berlin A."/>
            <person name="Brown A."/>
            <person name="Chapman S.B."/>
            <person name="Chen Z."/>
            <person name="Dunbar C."/>
            <person name="Freedman E."/>
            <person name="Gearin G."/>
            <person name="Goldberg J."/>
            <person name="Griggs A."/>
            <person name="Gujja S."/>
            <person name="Heiman D."/>
            <person name="Howarth C."/>
            <person name="Larson L."/>
            <person name="Lui A."/>
            <person name="MacDonald P.J.P."/>
            <person name="Montmayeur A."/>
            <person name="Murphy C."/>
            <person name="Neiman D."/>
            <person name="Pearson M."/>
            <person name="Priest M."/>
            <person name="Roberts A."/>
            <person name="Saif S."/>
            <person name="Shea T."/>
            <person name="Shenoy N."/>
            <person name="Sisk P."/>
            <person name="Stolte C."/>
            <person name="Sykes S."/>
            <person name="Wortman J."/>
            <person name="Nusbaum C."/>
            <person name="Birren B."/>
        </authorList>
    </citation>
    <scope>NUCLEOTIDE SEQUENCE [LARGE SCALE GENOMIC DNA]</scope>
    <source>
        <strain evidence="6">ATCC 700633</strain>
    </source>
</reference>
<organism evidence="6 7">
    <name type="scientific">Granulicatella elegans ATCC 700633</name>
    <dbReference type="NCBI Taxonomy" id="626369"/>
    <lineage>
        <taxon>Bacteria</taxon>
        <taxon>Bacillati</taxon>
        <taxon>Bacillota</taxon>
        <taxon>Bacilli</taxon>
        <taxon>Lactobacillales</taxon>
        <taxon>Carnobacteriaceae</taxon>
        <taxon>Granulicatella</taxon>
    </lineage>
</organism>
<proteinExistence type="predicted"/>
<dbReference type="RefSeq" id="WP_020991304.1">
    <property type="nucleotide sequence ID" value="NZ_KI391971.1"/>
</dbReference>
<comment type="caution">
    <text evidence="6">The sequence shown here is derived from an EMBL/GenBank/DDBJ whole genome shotgun (WGS) entry which is preliminary data.</text>
</comment>
<dbReference type="InterPro" id="IPR054352">
    <property type="entry name" value="ACT_Aspartokinase"/>
</dbReference>
<dbReference type="InterPro" id="IPR045865">
    <property type="entry name" value="ACT-like_dom_sf"/>
</dbReference>
<dbReference type="SUPFAM" id="SSF55021">
    <property type="entry name" value="ACT-like"/>
    <property type="match status" value="1"/>
</dbReference>
<dbReference type="eggNOG" id="COG0527">
    <property type="taxonomic scope" value="Bacteria"/>
</dbReference>